<protein>
    <submittedName>
        <fullName evidence="1">Uncharacterized protein</fullName>
    </submittedName>
</protein>
<name>A0A225VE65_9STRA</name>
<dbReference type="AlphaFoldDB" id="A0A225VE65"/>
<dbReference type="EMBL" id="NBNE01005732">
    <property type="protein sequence ID" value="OWZ03097.1"/>
    <property type="molecule type" value="Genomic_DNA"/>
</dbReference>
<organism evidence="1 2">
    <name type="scientific">Phytophthora megakarya</name>
    <dbReference type="NCBI Taxonomy" id="4795"/>
    <lineage>
        <taxon>Eukaryota</taxon>
        <taxon>Sar</taxon>
        <taxon>Stramenopiles</taxon>
        <taxon>Oomycota</taxon>
        <taxon>Peronosporomycetes</taxon>
        <taxon>Peronosporales</taxon>
        <taxon>Peronosporaceae</taxon>
        <taxon>Phytophthora</taxon>
    </lineage>
</organism>
<keyword evidence="2" id="KW-1185">Reference proteome</keyword>
<accession>A0A225VE65</accession>
<reference evidence="2" key="1">
    <citation type="submission" date="2017-03" db="EMBL/GenBank/DDBJ databases">
        <title>Phytopthora megakarya and P. palmivora, two closely related causual agents of cacao black pod achieved similar genome size and gene model numbers by different mechanisms.</title>
        <authorList>
            <person name="Ali S."/>
            <person name="Shao J."/>
            <person name="Larry D.J."/>
            <person name="Kronmiller B."/>
            <person name="Shen D."/>
            <person name="Strem M.D."/>
            <person name="Melnick R.L."/>
            <person name="Guiltinan M.J."/>
            <person name="Tyler B.M."/>
            <person name="Meinhardt L.W."/>
            <person name="Bailey B.A."/>
        </authorList>
    </citation>
    <scope>NUCLEOTIDE SEQUENCE [LARGE SCALE GENOMIC DNA]</scope>
    <source>
        <strain evidence="2">zdho120</strain>
    </source>
</reference>
<evidence type="ECO:0000313" key="1">
    <source>
        <dbReference type="EMBL" id="OWZ03097.1"/>
    </source>
</evidence>
<evidence type="ECO:0000313" key="2">
    <source>
        <dbReference type="Proteomes" id="UP000198211"/>
    </source>
</evidence>
<comment type="caution">
    <text evidence="1">The sequence shown here is derived from an EMBL/GenBank/DDBJ whole genome shotgun (WGS) entry which is preliminary data.</text>
</comment>
<proteinExistence type="predicted"/>
<dbReference type="Proteomes" id="UP000198211">
    <property type="component" value="Unassembled WGS sequence"/>
</dbReference>
<sequence>MMEWMQQVDSREFILRTLNASTILDWTRQLRVDCLMIGLSEL</sequence>
<gene>
    <name evidence="1" type="ORF">PHMEG_00025236</name>
</gene>